<evidence type="ECO:0000256" key="5">
    <source>
        <dbReference type="RuleBase" id="RU004404"/>
    </source>
</evidence>
<dbReference type="CDD" id="cd07560">
    <property type="entry name" value="Peptidase_S41_CPP"/>
    <property type="match status" value="1"/>
</dbReference>
<dbReference type="Pfam" id="PF17820">
    <property type="entry name" value="PDZ_6"/>
    <property type="match status" value="1"/>
</dbReference>
<reference evidence="8 9" key="1">
    <citation type="submission" date="2017-06" db="EMBL/GenBank/DDBJ databases">
        <authorList>
            <person name="Kim H.J."/>
            <person name="Triplett B.A."/>
        </authorList>
    </citation>
    <scope>NUCLEOTIDE SEQUENCE [LARGE SCALE GENOMIC DNA]</scope>
    <source>
        <strain evidence="8 9">DSM 18704</strain>
    </source>
</reference>
<dbReference type="InterPro" id="IPR001478">
    <property type="entry name" value="PDZ"/>
</dbReference>
<dbReference type="SUPFAM" id="SSF50156">
    <property type="entry name" value="PDZ domain-like"/>
    <property type="match status" value="1"/>
</dbReference>
<organism evidence="8 9">
    <name type="scientific">Granulicella rosea</name>
    <dbReference type="NCBI Taxonomy" id="474952"/>
    <lineage>
        <taxon>Bacteria</taxon>
        <taxon>Pseudomonadati</taxon>
        <taxon>Acidobacteriota</taxon>
        <taxon>Terriglobia</taxon>
        <taxon>Terriglobales</taxon>
        <taxon>Acidobacteriaceae</taxon>
        <taxon>Granulicella</taxon>
    </lineage>
</organism>
<dbReference type="EMBL" id="FZOU01000003">
    <property type="protein sequence ID" value="SNS93709.1"/>
    <property type="molecule type" value="Genomic_DNA"/>
</dbReference>
<sequence>MVTSTRRALFSVTVFLATCGVLGSVISQKVAAQSASDESTLRDSLHSFTNVYSLVEQNYADKLDADHVDKAIYDGAIPGMLHTLDPHSNFYDPKAYAQMREDQHGRYYGVGMTIQPQNIEGKMKIVVLVPAEGTPAYRAGIRPGDIIETVDGKSADGLDSAAVAALLKGPRGTHVIVQMSREGKDKFLSFDLMRDEIPRHSVDLAFQLKPGIGYMHVTQFMETTSREVGDALENFQKDAPLKGLVIDLRGNPGGLLNEAVNMSDKFLQKGQIVVSQHGRSFPDQVYRASKGEEGQGKYPIVILVNRNTASAAEIVSGALQDHDRALIVGETTFGKGLVQTVFSISQNTGLALTTFHYYTPSGRLIQRPYDHMSLYDYYYVRDASNPKDNKNREVKLTDSGRTVYGGGGITPDESIEQVKSNHEQDVLLQHYAFFNFSKHYLASHTVDKNFVVDDAVLNQFKDFLKAKKIDYTDADITANLDWVKESIKSDLFTSQFGQFEGLKVRAEWDPQINKAVSFMPQAQALEEHLKAAQKNVTTAQNQK</sequence>
<dbReference type="InterPro" id="IPR041489">
    <property type="entry name" value="PDZ_6"/>
</dbReference>
<comment type="similarity">
    <text evidence="1 5">Belongs to the peptidase S41A family.</text>
</comment>
<dbReference type="InterPro" id="IPR055210">
    <property type="entry name" value="CtpA/B_N"/>
</dbReference>
<dbReference type="Proteomes" id="UP000198356">
    <property type="component" value="Unassembled WGS sequence"/>
</dbReference>
<dbReference type="GO" id="GO:0030288">
    <property type="term" value="C:outer membrane-bounded periplasmic space"/>
    <property type="evidence" value="ECO:0007669"/>
    <property type="project" value="TreeGrafter"/>
</dbReference>
<evidence type="ECO:0000256" key="6">
    <source>
        <dbReference type="SAM" id="SignalP"/>
    </source>
</evidence>
<keyword evidence="2 5" id="KW-0645">Protease</keyword>
<dbReference type="PROSITE" id="PS50106">
    <property type="entry name" value="PDZ"/>
    <property type="match status" value="1"/>
</dbReference>
<accession>A0A239IJK2</accession>
<name>A0A239IJK2_9BACT</name>
<dbReference type="Pfam" id="PF22694">
    <property type="entry name" value="CtpB_N-like"/>
    <property type="match status" value="1"/>
</dbReference>
<feature type="chain" id="PRO_5012692476" evidence="6">
    <location>
        <begin position="24"/>
        <end position="543"/>
    </location>
</feature>
<dbReference type="SMART" id="SM00245">
    <property type="entry name" value="TSPc"/>
    <property type="match status" value="1"/>
</dbReference>
<gene>
    <name evidence="8" type="ORF">SAMN05421770_103142</name>
</gene>
<proteinExistence type="inferred from homology"/>
<feature type="signal peptide" evidence="6">
    <location>
        <begin position="1"/>
        <end position="23"/>
    </location>
</feature>
<dbReference type="InterPro" id="IPR036034">
    <property type="entry name" value="PDZ_sf"/>
</dbReference>
<dbReference type="GO" id="GO:0008236">
    <property type="term" value="F:serine-type peptidase activity"/>
    <property type="evidence" value="ECO:0007669"/>
    <property type="project" value="UniProtKB-KW"/>
</dbReference>
<evidence type="ECO:0000313" key="8">
    <source>
        <dbReference type="EMBL" id="SNS93709.1"/>
    </source>
</evidence>
<evidence type="ECO:0000256" key="1">
    <source>
        <dbReference type="ARBA" id="ARBA00009179"/>
    </source>
</evidence>
<keyword evidence="9" id="KW-1185">Reference proteome</keyword>
<protein>
    <submittedName>
        <fullName evidence="8">Carboxyl-terminal processing protease</fullName>
    </submittedName>
</protein>
<dbReference type="InterPro" id="IPR004447">
    <property type="entry name" value="Peptidase_S41A"/>
</dbReference>
<dbReference type="Gene3D" id="3.90.226.10">
    <property type="entry name" value="2-enoyl-CoA Hydratase, Chain A, domain 1"/>
    <property type="match status" value="1"/>
</dbReference>
<dbReference type="GO" id="GO:0007165">
    <property type="term" value="P:signal transduction"/>
    <property type="evidence" value="ECO:0007669"/>
    <property type="project" value="TreeGrafter"/>
</dbReference>
<evidence type="ECO:0000313" key="9">
    <source>
        <dbReference type="Proteomes" id="UP000198356"/>
    </source>
</evidence>
<dbReference type="Pfam" id="PF03572">
    <property type="entry name" value="Peptidase_S41"/>
    <property type="match status" value="1"/>
</dbReference>
<dbReference type="PANTHER" id="PTHR32060:SF30">
    <property type="entry name" value="CARBOXY-TERMINAL PROCESSING PROTEASE CTPA"/>
    <property type="match status" value="1"/>
</dbReference>
<dbReference type="CDD" id="cd06782">
    <property type="entry name" value="cpPDZ_CPP-like"/>
    <property type="match status" value="1"/>
</dbReference>
<keyword evidence="6" id="KW-0732">Signal</keyword>
<dbReference type="Gene3D" id="3.30.750.44">
    <property type="match status" value="1"/>
</dbReference>
<evidence type="ECO:0000256" key="4">
    <source>
        <dbReference type="ARBA" id="ARBA00022825"/>
    </source>
</evidence>
<dbReference type="SUPFAM" id="SSF52096">
    <property type="entry name" value="ClpP/crotonase"/>
    <property type="match status" value="1"/>
</dbReference>
<dbReference type="InterPro" id="IPR029045">
    <property type="entry name" value="ClpP/crotonase-like_dom_sf"/>
</dbReference>
<dbReference type="RefSeq" id="WP_089408267.1">
    <property type="nucleotide sequence ID" value="NZ_FZOU01000003.1"/>
</dbReference>
<keyword evidence="3 5" id="KW-0378">Hydrolase</keyword>
<dbReference type="GO" id="GO:0006508">
    <property type="term" value="P:proteolysis"/>
    <property type="evidence" value="ECO:0007669"/>
    <property type="project" value="UniProtKB-KW"/>
</dbReference>
<dbReference type="GO" id="GO:0004175">
    <property type="term" value="F:endopeptidase activity"/>
    <property type="evidence" value="ECO:0007669"/>
    <property type="project" value="TreeGrafter"/>
</dbReference>
<dbReference type="PANTHER" id="PTHR32060">
    <property type="entry name" value="TAIL-SPECIFIC PROTEASE"/>
    <property type="match status" value="1"/>
</dbReference>
<dbReference type="InterPro" id="IPR005151">
    <property type="entry name" value="Tail-specific_protease"/>
</dbReference>
<keyword evidence="4 5" id="KW-0720">Serine protease</keyword>
<dbReference type="OrthoDB" id="9812068at2"/>
<evidence type="ECO:0000256" key="3">
    <source>
        <dbReference type="ARBA" id="ARBA00022801"/>
    </source>
</evidence>
<evidence type="ECO:0000256" key="2">
    <source>
        <dbReference type="ARBA" id="ARBA00022670"/>
    </source>
</evidence>
<dbReference type="SMART" id="SM00228">
    <property type="entry name" value="PDZ"/>
    <property type="match status" value="1"/>
</dbReference>
<dbReference type="Gene3D" id="2.30.42.10">
    <property type="match status" value="1"/>
</dbReference>
<feature type="domain" description="PDZ" evidence="7">
    <location>
        <begin position="96"/>
        <end position="168"/>
    </location>
</feature>
<dbReference type="AlphaFoldDB" id="A0A239IJK2"/>
<dbReference type="NCBIfam" id="TIGR00225">
    <property type="entry name" value="prc"/>
    <property type="match status" value="1"/>
</dbReference>
<evidence type="ECO:0000259" key="7">
    <source>
        <dbReference type="PROSITE" id="PS50106"/>
    </source>
</evidence>